<dbReference type="EMBL" id="WNKY01000001">
    <property type="protein sequence ID" value="MTV36066.1"/>
    <property type="molecule type" value="Genomic_DNA"/>
</dbReference>
<evidence type="ECO:0000313" key="2">
    <source>
        <dbReference type="EMBL" id="MTV36066.1"/>
    </source>
</evidence>
<protein>
    <submittedName>
        <fullName evidence="2">Uncharacterized protein</fullName>
    </submittedName>
</protein>
<keyword evidence="3" id="KW-1185">Reference proteome</keyword>
<dbReference type="Proteomes" id="UP000475582">
    <property type="component" value="Unassembled WGS sequence"/>
</dbReference>
<comment type="caution">
    <text evidence="2">The sequence shown here is derived from an EMBL/GenBank/DDBJ whole genome shotgun (WGS) entry which is preliminary data.</text>
</comment>
<feature type="region of interest" description="Disordered" evidence="1">
    <location>
        <begin position="270"/>
        <end position="327"/>
    </location>
</feature>
<dbReference type="AlphaFoldDB" id="A0A6L6PAM0"/>
<name>A0A6L6PAM0_9BURK</name>
<organism evidence="2 3">
    <name type="scientific">Duganella radicis</name>
    <dbReference type="NCBI Taxonomy" id="551988"/>
    <lineage>
        <taxon>Bacteria</taxon>
        <taxon>Pseudomonadati</taxon>
        <taxon>Pseudomonadota</taxon>
        <taxon>Betaproteobacteria</taxon>
        <taxon>Burkholderiales</taxon>
        <taxon>Oxalobacteraceae</taxon>
        <taxon>Telluria group</taxon>
        <taxon>Duganella</taxon>
    </lineage>
</organism>
<dbReference type="OrthoDB" id="9154908at2"/>
<feature type="compositionally biased region" description="Low complexity" evidence="1">
    <location>
        <begin position="270"/>
        <end position="306"/>
    </location>
</feature>
<reference evidence="2 3" key="1">
    <citation type="submission" date="2019-11" db="EMBL/GenBank/DDBJ databases">
        <title>Type strains purchased from KCTC, JCM and DSMZ.</title>
        <authorList>
            <person name="Lu H."/>
        </authorList>
    </citation>
    <scope>NUCLEOTIDE SEQUENCE [LARGE SCALE GENOMIC DNA]</scope>
    <source>
        <strain evidence="2 3">KCTC 22382</strain>
    </source>
</reference>
<dbReference type="RefSeq" id="WP_155461427.1">
    <property type="nucleotide sequence ID" value="NZ_WNKY01000001.1"/>
</dbReference>
<accession>A0A6L6PAM0</accession>
<evidence type="ECO:0000313" key="3">
    <source>
        <dbReference type="Proteomes" id="UP000475582"/>
    </source>
</evidence>
<proteinExistence type="predicted"/>
<sequence>MRNKLLLLLTFAFLLSGCAMLREKMMPPEDNLLSGAGSLVQSQSSADKYERIDINALLAEYHLNNQDTVSNELSSKADKYKYLRNDLQDRIFAASNQRCGYYLRQLVASKAQTKMGWGSLSLLLSGAASVTHPISSAQILAAGSGVATGVNTLYDETYFSNLTVNVIVSGISKQREGLLVQYTALRQKSLVEYPVNRAIADAIAYHSACNIVTGLEAAANALKVAPAAPKPEEDGKTTSGVAPAVSIAGQTGNADVAGVAAAPVVPAAPAVPAAPTVPSAPKVPAAPATAGSNNGAAAAGPTAGEPPTGPLKSAPKPATLGVAQQVQ</sequence>
<evidence type="ECO:0000256" key="1">
    <source>
        <dbReference type="SAM" id="MobiDB-lite"/>
    </source>
</evidence>
<gene>
    <name evidence="2" type="ORF">GM676_00515</name>
</gene>
<dbReference type="PROSITE" id="PS51257">
    <property type="entry name" value="PROKAR_LIPOPROTEIN"/>
    <property type="match status" value="1"/>
</dbReference>